<keyword evidence="3" id="KW-0695">RNA-directed DNA polymerase</keyword>
<dbReference type="InterPro" id="IPR013597">
    <property type="entry name" value="Mat_intron_G2"/>
</dbReference>
<sequence>MPEDASPNGGAPRPGPAGPGARVSEMQAKLHRWAVADPGRRFDDLFNFVCDPATLIVAFDRVAGNQGARTAGVDGLTVADVAERVGVPGFLDDLRAGLRGGSFRPLPVRERKIPKPGGSGKVRALGIPTVADRVVQAALKLVLEPIFEAEFLPCSYGFRPKRRAQDAIAEIHHFGSRGYRWVLDADIEACFDSIDHAVLMDRVRRRVKDKRVLALVKAFLKAGILTELGEHRETMTGTPQGGILSPLLANIALSVLDEHVMGPWKPGGAMSTPGKREYRRSKGRPTWRLVRYADDFVVLVHGEREHVEALREDVAVALAPLGLRLSPAKTQVVHMSDGLDFLGFRIRWKRKRGTAKWYVYTFIAVRPVRTLKAKIRALTHKTSQQDFASVLIRLGQIMRGWANYFKYAVAKHTFSKLDDFTWWRLVHMLRARHGWNWGQVRRHLAASGRWKIAADGVEYFRIEGVTVSRYTYRGNKIPAPWPPANPA</sequence>
<dbReference type="Proteomes" id="UP000248039">
    <property type="component" value="Unassembled WGS sequence"/>
</dbReference>
<comment type="caution">
    <text evidence="3">The sequence shown here is derived from an EMBL/GenBank/DDBJ whole genome shotgun (WGS) entry which is preliminary data.</text>
</comment>
<dbReference type="AlphaFoldDB" id="A0A2V4P400"/>
<dbReference type="InterPro" id="IPR030931">
    <property type="entry name" value="Group_II_RT_mat"/>
</dbReference>
<reference evidence="3 4" key="1">
    <citation type="submission" date="2018-03" db="EMBL/GenBank/DDBJ databases">
        <title>Bioinformatic expansion and discovery of thiopeptide antibiotics.</title>
        <authorList>
            <person name="Schwalen C.J."/>
            <person name="Hudson G.A."/>
            <person name="Mitchell D.A."/>
        </authorList>
    </citation>
    <scope>NUCLEOTIDE SEQUENCE [LARGE SCALE GENOMIC DNA]</scope>
    <source>
        <strain evidence="3 4">ATCC 21389</strain>
    </source>
</reference>
<dbReference type="GO" id="GO:0003964">
    <property type="term" value="F:RNA-directed DNA polymerase activity"/>
    <property type="evidence" value="ECO:0007669"/>
    <property type="project" value="UniProtKB-KW"/>
</dbReference>
<dbReference type="SUPFAM" id="SSF56672">
    <property type="entry name" value="DNA/RNA polymerases"/>
    <property type="match status" value="1"/>
</dbReference>
<organism evidence="3 4">
    <name type="scientific">Streptomyces tateyamensis</name>
    <dbReference type="NCBI Taxonomy" id="565073"/>
    <lineage>
        <taxon>Bacteria</taxon>
        <taxon>Bacillati</taxon>
        <taxon>Actinomycetota</taxon>
        <taxon>Actinomycetes</taxon>
        <taxon>Kitasatosporales</taxon>
        <taxon>Streptomycetaceae</taxon>
        <taxon>Streptomyces</taxon>
    </lineage>
</organism>
<dbReference type="EMBL" id="PYBW01000024">
    <property type="protein sequence ID" value="PYC84736.1"/>
    <property type="molecule type" value="Genomic_DNA"/>
</dbReference>
<dbReference type="PANTHER" id="PTHR34047:SF8">
    <property type="entry name" value="PROTEIN YKFC"/>
    <property type="match status" value="1"/>
</dbReference>
<keyword evidence="3" id="KW-0808">Transferase</keyword>
<dbReference type="OrthoDB" id="1550386at2"/>
<dbReference type="InterPro" id="IPR051083">
    <property type="entry name" value="GrpII_Intron_Splice-Mob/Def"/>
</dbReference>
<keyword evidence="4" id="KW-1185">Reference proteome</keyword>
<dbReference type="CDD" id="cd01651">
    <property type="entry name" value="RT_G2_intron"/>
    <property type="match status" value="1"/>
</dbReference>
<evidence type="ECO:0000313" key="3">
    <source>
        <dbReference type="EMBL" id="PYC84736.1"/>
    </source>
</evidence>
<dbReference type="PANTHER" id="PTHR34047">
    <property type="entry name" value="NUCLEAR INTRON MATURASE 1, MITOCHONDRIAL-RELATED"/>
    <property type="match status" value="1"/>
</dbReference>
<evidence type="ECO:0000313" key="4">
    <source>
        <dbReference type="Proteomes" id="UP000248039"/>
    </source>
</evidence>
<feature type="region of interest" description="Disordered" evidence="1">
    <location>
        <begin position="1"/>
        <end position="22"/>
    </location>
</feature>
<dbReference type="InterPro" id="IPR000477">
    <property type="entry name" value="RT_dom"/>
</dbReference>
<protein>
    <submittedName>
        <fullName evidence="3">Group II intron reverse transcriptase/maturase</fullName>
    </submittedName>
</protein>
<gene>
    <name evidence="3" type="primary">ltrA</name>
    <name evidence="3" type="ORF">C7C46_07470</name>
</gene>
<feature type="domain" description="Reverse transcriptase" evidence="2">
    <location>
        <begin position="94"/>
        <end position="346"/>
    </location>
</feature>
<keyword evidence="3" id="KW-0548">Nucleotidyltransferase</keyword>
<evidence type="ECO:0000259" key="2">
    <source>
        <dbReference type="PROSITE" id="PS50878"/>
    </source>
</evidence>
<dbReference type="NCBIfam" id="TIGR04416">
    <property type="entry name" value="group_II_RT_mat"/>
    <property type="match status" value="1"/>
</dbReference>
<dbReference type="Pfam" id="PF08388">
    <property type="entry name" value="GIIM"/>
    <property type="match status" value="1"/>
</dbReference>
<accession>A0A2V4P400</accession>
<dbReference type="Pfam" id="PF00078">
    <property type="entry name" value="RVT_1"/>
    <property type="match status" value="1"/>
</dbReference>
<dbReference type="PROSITE" id="PS50878">
    <property type="entry name" value="RT_POL"/>
    <property type="match status" value="1"/>
</dbReference>
<dbReference type="InterPro" id="IPR043502">
    <property type="entry name" value="DNA/RNA_pol_sf"/>
</dbReference>
<proteinExistence type="predicted"/>
<evidence type="ECO:0000256" key="1">
    <source>
        <dbReference type="SAM" id="MobiDB-lite"/>
    </source>
</evidence>
<name>A0A2V4P400_9ACTN</name>